<keyword evidence="1" id="KW-0812">Transmembrane</keyword>
<dbReference type="EMBL" id="KQ947423">
    <property type="protein sequence ID" value="KUJ12849.1"/>
    <property type="molecule type" value="Genomic_DNA"/>
</dbReference>
<feature type="transmembrane region" description="Helical" evidence="1">
    <location>
        <begin position="16"/>
        <end position="35"/>
    </location>
</feature>
<sequence length="101" mass="11615">MDYAFDYEFFMLYPRIFIYTIIATAIAVYITFVAFRRPLGPQPATYGHFQTLVDLIDDWSVDEKGLFWWGDKGVGFDGIRHVGTSSSRQDIGKIQMDAVYA</sequence>
<accession>A0A194WYT1</accession>
<keyword evidence="1" id="KW-0472">Membrane</keyword>
<dbReference type="OrthoDB" id="5428809at2759"/>
<dbReference type="GeneID" id="28830021"/>
<dbReference type="KEGG" id="psco:LY89DRAFT_737754"/>
<keyword evidence="3" id="KW-1185">Reference proteome</keyword>
<keyword evidence="1" id="KW-1133">Transmembrane helix</keyword>
<evidence type="ECO:0000313" key="3">
    <source>
        <dbReference type="Proteomes" id="UP000070700"/>
    </source>
</evidence>
<reference evidence="2 3" key="1">
    <citation type="submission" date="2015-10" db="EMBL/GenBank/DDBJ databases">
        <title>Full genome of DAOMC 229536 Phialocephala scopiformis, a fungal endophyte of spruce producing the potent anti-insectan compound rugulosin.</title>
        <authorList>
            <consortium name="DOE Joint Genome Institute"/>
            <person name="Walker A.K."/>
            <person name="Frasz S.L."/>
            <person name="Seifert K.A."/>
            <person name="Miller J.D."/>
            <person name="Mondo S.J."/>
            <person name="Labutti K."/>
            <person name="Lipzen A."/>
            <person name="Dockter R."/>
            <person name="Kennedy M."/>
            <person name="Grigoriev I.V."/>
            <person name="Spatafora J.W."/>
        </authorList>
    </citation>
    <scope>NUCLEOTIDE SEQUENCE [LARGE SCALE GENOMIC DNA]</scope>
    <source>
        <strain evidence="2 3">CBS 120377</strain>
    </source>
</reference>
<protein>
    <submittedName>
        <fullName evidence="2">Uncharacterized protein</fullName>
    </submittedName>
</protein>
<dbReference type="InParanoid" id="A0A194WYT1"/>
<organism evidence="2 3">
    <name type="scientific">Mollisia scopiformis</name>
    <name type="common">Conifer needle endophyte fungus</name>
    <name type="synonym">Phialocephala scopiformis</name>
    <dbReference type="NCBI Taxonomy" id="149040"/>
    <lineage>
        <taxon>Eukaryota</taxon>
        <taxon>Fungi</taxon>
        <taxon>Dikarya</taxon>
        <taxon>Ascomycota</taxon>
        <taxon>Pezizomycotina</taxon>
        <taxon>Leotiomycetes</taxon>
        <taxon>Helotiales</taxon>
        <taxon>Mollisiaceae</taxon>
        <taxon>Mollisia</taxon>
    </lineage>
</organism>
<evidence type="ECO:0000256" key="1">
    <source>
        <dbReference type="SAM" id="Phobius"/>
    </source>
</evidence>
<dbReference type="AlphaFoldDB" id="A0A194WYT1"/>
<dbReference type="Proteomes" id="UP000070700">
    <property type="component" value="Unassembled WGS sequence"/>
</dbReference>
<proteinExistence type="predicted"/>
<name>A0A194WYT1_MOLSC</name>
<evidence type="ECO:0000313" key="2">
    <source>
        <dbReference type="EMBL" id="KUJ12849.1"/>
    </source>
</evidence>
<gene>
    <name evidence="2" type="ORF">LY89DRAFT_737754</name>
</gene>
<dbReference type="RefSeq" id="XP_018067204.1">
    <property type="nucleotide sequence ID" value="XM_018220295.1"/>
</dbReference>